<dbReference type="InterPro" id="IPR050559">
    <property type="entry name" value="P-Pant_transferase_sf"/>
</dbReference>
<name>A0ABX0KYD7_9NEIS</name>
<proteinExistence type="inferred from homology"/>
<evidence type="ECO:0000313" key="4">
    <source>
        <dbReference type="EMBL" id="NHQ87109.1"/>
    </source>
</evidence>
<dbReference type="PANTHER" id="PTHR12215">
    <property type="entry name" value="PHOSPHOPANTETHEINE TRANSFERASE"/>
    <property type="match status" value="1"/>
</dbReference>
<dbReference type="GO" id="GO:0016740">
    <property type="term" value="F:transferase activity"/>
    <property type="evidence" value="ECO:0007669"/>
    <property type="project" value="UniProtKB-KW"/>
</dbReference>
<evidence type="ECO:0000313" key="5">
    <source>
        <dbReference type="Proteomes" id="UP000712570"/>
    </source>
</evidence>
<evidence type="ECO:0000259" key="3">
    <source>
        <dbReference type="Pfam" id="PF01648"/>
    </source>
</evidence>
<dbReference type="RefSeq" id="WP_166827031.1">
    <property type="nucleotide sequence ID" value="NZ_JAAOLX010000006.1"/>
</dbReference>
<dbReference type="SUPFAM" id="SSF56214">
    <property type="entry name" value="4'-phosphopantetheinyl transferase"/>
    <property type="match status" value="2"/>
</dbReference>
<dbReference type="InterPro" id="IPR008278">
    <property type="entry name" value="4-PPantetheinyl_Trfase_dom"/>
</dbReference>
<keyword evidence="5" id="KW-1185">Reference proteome</keyword>
<dbReference type="Gene3D" id="3.90.470.20">
    <property type="entry name" value="4'-phosphopantetheinyl transferase domain"/>
    <property type="match status" value="1"/>
</dbReference>
<evidence type="ECO:0000256" key="2">
    <source>
        <dbReference type="ARBA" id="ARBA00022679"/>
    </source>
</evidence>
<dbReference type="EMBL" id="JAAOLX010000006">
    <property type="protein sequence ID" value="NHQ87109.1"/>
    <property type="molecule type" value="Genomic_DNA"/>
</dbReference>
<accession>A0ABX0KYD7</accession>
<organism evidence="4 5">
    <name type="scientific">Iodobacter violaceini</name>
    <dbReference type="NCBI Taxonomy" id="3044271"/>
    <lineage>
        <taxon>Bacteria</taxon>
        <taxon>Pseudomonadati</taxon>
        <taxon>Pseudomonadota</taxon>
        <taxon>Betaproteobacteria</taxon>
        <taxon>Neisseriales</taxon>
        <taxon>Chitinibacteraceae</taxon>
        <taxon>Iodobacter</taxon>
    </lineage>
</organism>
<comment type="caution">
    <text evidence="4">The sequence shown here is derived from an EMBL/GenBank/DDBJ whole genome shotgun (WGS) entry which is preliminary data.</text>
</comment>
<gene>
    <name evidence="4" type="ORF">HA050_13410</name>
</gene>
<comment type="similarity">
    <text evidence="1">Belongs to the P-Pant transferase superfamily. Gsp/Sfp/HetI/AcpT family.</text>
</comment>
<sequence>MLKSFAPGFLMLYAEVLLTRITQNPSLSSDLLSASSKAKLAMIQSPNRAQQFILGRLLLARAASQFLGIEYKAGDIEEGEFFPYLSQATHLHASISHSGDCLGVTVNPQRIGLDIESCRPKANIARLAEFALHRDEARWVNAIPEESQERFYLLWTLREAAFKAGIREQVIRGSSLMIDGDIKPAWHWASEREPSQRVSIACLAPCSMVLIHKSSL</sequence>
<protein>
    <submittedName>
        <fullName evidence="4">4'-phosphopantetheinyl transferase superfamily protein</fullName>
    </submittedName>
</protein>
<dbReference type="Pfam" id="PF01648">
    <property type="entry name" value="ACPS"/>
    <property type="match status" value="1"/>
</dbReference>
<dbReference type="InterPro" id="IPR037143">
    <property type="entry name" value="4-PPantetheinyl_Trfase_dom_sf"/>
</dbReference>
<keyword evidence="2 4" id="KW-0808">Transferase</keyword>
<feature type="domain" description="4'-phosphopantetheinyl transferase" evidence="3">
    <location>
        <begin position="110"/>
        <end position="164"/>
    </location>
</feature>
<dbReference type="PANTHER" id="PTHR12215:SF10">
    <property type="entry name" value="L-AMINOADIPATE-SEMIALDEHYDE DEHYDROGENASE-PHOSPHOPANTETHEINYL TRANSFERASE"/>
    <property type="match status" value="1"/>
</dbReference>
<reference evidence="4 5" key="1">
    <citation type="submission" date="2020-03" db="EMBL/GenBank/DDBJ databases">
        <title>Draft genome sequence of environmentally isolated violet-colored cultures.</title>
        <authorList>
            <person name="Wilson H.S."/>
        </authorList>
    </citation>
    <scope>NUCLEOTIDE SEQUENCE [LARGE SCALE GENOMIC DNA]</scope>
    <source>
        <strain evidence="4 5">HSC-16F04</strain>
    </source>
</reference>
<dbReference type="Proteomes" id="UP000712570">
    <property type="component" value="Unassembled WGS sequence"/>
</dbReference>
<evidence type="ECO:0000256" key="1">
    <source>
        <dbReference type="ARBA" id="ARBA00010990"/>
    </source>
</evidence>